<dbReference type="PROSITE" id="PS50994">
    <property type="entry name" value="INTEGRASE"/>
    <property type="match status" value="1"/>
</dbReference>
<dbReference type="GO" id="GO:0003676">
    <property type="term" value="F:nucleic acid binding"/>
    <property type="evidence" value="ECO:0007669"/>
    <property type="project" value="InterPro"/>
</dbReference>
<dbReference type="Proteomes" id="UP001152795">
    <property type="component" value="Unassembled WGS sequence"/>
</dbReference>
<organism evidence="1 2">
    <name type="scientific">Paramuricea clavata</name>
    <name type="common">Red gorgonian</name>
    <name type="synonym">Violescent sea-whip</name>
    <dbReference type="NCBI Taxonomy" id="317549"/>
    <lineage>
        <taxon>Eukaryota</taxon>
        <taxon>Metazoa</taxon>
        <taxon>Cnidaria</taxon>
        <taxon>Anthozoa</taxon>
        <taxon>Octocorallia</taxon>
        <taxon>Malacalcyonacea</taxon>
        <taxon>Plexauridae</taxon>
        <taxon>Paramuricea</taxon>
    </lineage>
</organism>
<dbReference type="InterPro" id="IPR041588">
    <property type="entry name" value="Integrase_H2C2"/>
</dbReference>
<accession>A0A6S7I6A5</accession>
<dbReference type="Gene3D" id="1.10.340.70">
    <property type="match status" value="1"/>
</dbReference>
<dbReference type="InterPro" id="IPR036397">
    <property type="entry name" value="RNaseH_sf"/>
</dbReference>
<dbReference type="InterPro" id="IPR012337">
    <property type="entry name" value="RNaseH-like_sf"/>
</dbReference>
<dbReference type="Gene3D" id="3.30.420.10">
    <property type="entry name" value="Ribonuclease H-like superfamily/Ribonuclease H"/>
    <property type="match status" value="1"/>
</dbReference>
<dbReference type="AlphaFoldDB" id="A0A6S7I6A5"/>
<dbReference type="PANTHER" id="PTHR37984:SF5">
    <property type="entry name" value="PROTEIN NYNRIN-LIKE"/>
    <property type="match status" value="1"/>
</dbReference>
<comment type="caution">
    <text evidence="1">The sequence shown here is derived from an EMBL/GenBank/DDBJ whole genome shotgun (WGS) entry which is preliminary data.</text>
</comment>
<sequence>MKSLARSYVWWPNMDNDLENKVRTCNNCRINRKNPPEAPLHPWEWPSRPWERIHIDYAGPFLGKMFLVMVDAYSRWLEVHPTNVATSRATTEKLRSTFAIHGLPTTIVSDNGSNFCSEEFEEFLAKNGIHHRRMLLIIQPPTDLQKGRSRRSRKG</sequence>
<gene>
    <name evidence="1" type="ORF">PACLA_8A033582</name>
</gene>
<dbReference type="Pfam" id="PF17921">
    <property type="entry name" value="Integrase_H2C2"/>
    <property type="match status" value="1"/>
</dbReference>
<dbReference type="EMBL" id="CACRXK020007576">
    <property type="protein sequence ID" value="CAB4012617.1"/>
    <property type="molecule type" value="Genomic_DNA"/>
</dbReference>
<dbReference type="InterPro" id="IPR001584">
    <property type="entry name" value="Integrase_cat-core"/>
</dbReference>
<evidence type="ECO:0000313" key="2">
    <source>
        <dbReference type="Proteomes" id="UP001152795"/>
    </source>
</evidence>
<proteinExistence type="predicted"/>
<dbReference type="GO" id="GO:0015074">
    <property type="term" value="P:DNA integration"/>
    <property type="evidence" value="ECO:0007669"/>
    <property type="project" value="InterPro"/>
</dbReference>
<name>A0A6S7I6A5_PARCT</name>
<protein>
    <submittedName>
        <fullName evidence="1">PREDICTED: uncharacterized protein K02A2.6-like</fullName>
    </submittedName>
</protein>
<dbReference type="OrthoDB" id="5975069at2759"/>
<dbReference type="InterPro" id="IPR050951">
    <property type="entry name" value="Retrovirus_Pol_polyprotein"/>
</dbReference>
<evidence type="ECO:0000313" key="1">
    <source>
        <dbReference type="EMBL" id="CAB4012617.1"/>
    </source>
</evidence>
<dbReference type="PANTHER" id="PTHR37984">
    <property type="entry name" value="PROTEIN CBG26694"/>
    <property type="match status" value="1"/>
</dbReference>
<keyword evidence="2" id="KW-1185">Reference proteome</keyword>
<reference evidence="1" key="1">
    <citation type="submission" date="2020-04" db="EMBL/GenBank/DDBJ databases">
        <authorList>
            <person name="Alioto T."/>
            <person name="Alioto T."/>
            <person name="Gomez Garrido J."/>
        </authorList>
    </citation>
    <scope>NUCLEOTIDE SEQUENCE</scope>
    <source>
        <strain evidence="1">A484AB</strain>
    </source>
</reference>
<dbReference type="Pfam" id="PF00665">
    <property type="entry name" value="rve"/>
    <property type="match status" value="1"/>
</dbReference>
<dbReference type="SUPFAM" id="SSF53098">
    <property type="entry name" value="Ribonuclease H-like"/>
    <property type="match status" value="1"/>
</dbReference>